<sequence length="152" mass="17149">MSLNGRSALTHHWQSANHSIHRGQMDLRDEYINKHRTAIRERVGRALAKQLALSGMQAEFFVQGFTGITLRQGTPYRMGCEAEFNEGRKAMTTKLARQIDGLAYASLRATPAQMQQLDLLTTEELTGLGSMEEVLALDKWLQAMENDDARQK</sequence>
<dbReference type="Proteomes" id="UP000322553">
    <property type="component" value="Chromosome"/>
</dbReference>
<organism evidence="1 2">
    <name type="scientific">Kushneria phosphatilytica</name>
    <dbReference type="NCBI Taxonomy" id="657387"/>
    <lineage>
        <taxon>Bacteria</taxon>
        <taxon>Pseudomonadati</taxon>
        <taxon>Pseudomonadota</taxon>
        <taxon>Gammaproteobacteria</taxon>
        <taxon>Oceanospirillales</taxon>
        <taxon>Halomonadaceae</taxon>
        <taxon>Kushneria</taxon>
    </lineage>
</organism>
<name>A0A1S1NR51_9GAMM</name>
<dbReference type="KEGG" id="kuy:FY550_01975"/>
<evidence type="ECO:0000313" key="2">
    <source>
        <dbReference type="Proteomes" id="UP000322553"/>
    </source>
</evidence>
<dbReference type="AlphaFoldDB" id="A0A1S1NR51"/>
<reference evidence="1 2" key="1">
    <citation type="submission" date="2019-08" db="EMBL/GenBank/DDBJ databases">
        <title>Complete genome sequence of Kushneria sp. YCWA18, a halophilic phosphate-solubilizing bacterium isolated from Daqiao saltern in China.</title>
        <authorList>
            <person name="Du G.-X."/>
            <person name="Qu L.-Y."/>
        </authorList>
    </citation>
    <scope>NUCLEOTIDE SEQUENCE [LARGE SCALE GENOMIC DNA]</scope>
    <source>
        <strain evidence="1 2">YCWA18</strain>
    </source>
</reference>
<dbReference type="OrthoDB" id="9914834at2"/>
<accession>A0A1S1NR51</accession>
<protein>
    <submittedName>
        <fullName evidence="1">Uncharacterized protein</fullName>
    </submittedName>
</protein>
<proteinExistence type="predicted"/>
<dbReference type="RefSeq" id="WP_070981220.1">
    <property type="nucleotide sequence ID" value="NZ_CP043420.1"/>
</dbReference>
<gene>
    <name evidence="1" type="ORF">FY550_01975</name>
</gene>
<dbReference type="EMBL" id="CP043420">
    <property type="protein sequence ID" value="QEL10019.1"/>
    <property type="molecule type" value="Genomic_DNA"/>
</dbReference>
<evidence type="ECO:0000313" key="1">
    <source>
        <dbReference type="EMBL" id="QEL10019.1"/>
    </source>
</evidence>
<keyword evidence="2" id="KW-1185">Reference proteome</keyword>